<evidence type="ECO:0000256" key="7">
    <source>
        <dbReference type="SAM" id="Phobius"/>
    </source>
</evidence>
<evidence type="ECO:0000256" key="4">
    <source>
        <dbReference type="ARBA" id="ARBA00023224"/>
    </source>
</evidence>
<organism evidence="10 11">
    <name type="scientific">Solibacillus palustris</name>
    <dbReference type="NCBI Taxonomy" id="2908203"/>
    <lineage>
        <taxon>Bacteria</taxon>
        <taxon>Bacillati</taxon>
        <taxon>Bacillota</taxon>
        <taxon>Bacilli</taxon>
        <taxon>Bacillales</taxon>
        <taxon>Caryophanaceae</taxon>
        <taxon>Solibacillus</taxon>
    </lineage>
</organism>
<dbReference type="PANTHER" id="PTHR32089:SF112">
    <property type="entry name" value="LYSOZYME-LIKE PROTEIN-RELATED"/>
    <property type="match status" value="1"/>
</dbReference>
<protein>
    <submittedName>
        <fullName evidence="10">Methyl-accepting chemotaxis protein</fullName>
    </submittedName>
</protein>
<evidence type="ECO:0000256" key="6">
    <source>
        <dbReference type="PROSITE-ProRule" id="PRU00284"/>
    </source>
</evidence>
<dbReference type="CDD" id="cd11386">
    <property type="entry name" value="MCP_signal"/>
    <property type="match status" value="1"/>
</dbReference>
<keyword evidence="3 7" id="KW-0472">Membrane</keyword>
<evidence type="ECO:0000313" key="11">
    <source>
        <dbReference type="Proteomes" id="UP001316087"/>
    </source>
</evidence>
<comment type="subcellular location">
    <subcellularLocation>
        <location evidence="1">Cell membrane</location>
    </subcellularLocation>
</comment>
<sequence>MFKNMTFFKKSMMSTVSGIVLISLFLIGVSYFIQGSLLKEQLRSQTKAISESWYEQMDGAVIEELAEDTDIKGKTHMEYTDMFDKMSEYNPSVSHGYIFGTELGGDKGNETSLIAFDTELWEAFSSEGMVVGDMYEQPGLVVDGLTKLKETKEPQFTEIYKDDFGTWLTFMYPILDSNNELFAYYAIDVDASSIGKGQIDLLKMSLIVLSVLLILVIVAQYFIVKQQLKPLQYLLVGINKASNGELKSDLPESKDELGTVNASFNNMINSLIHMVKGVSNSASTLKTGAEELDNTFNATYESSEKITDSVNNMKITLSGQETSIEEAAYSMEDMSKQVQEIASNVADVYKYSEEVISYTENGKVLTEKVSDQMVSIKNDVEESNRTIENLVQLSDEIGTILTVINSISSNTNLLALNASIEAARAGEHGKGFAVVAQEVKKLSEQSAQSTEDIRELVNRVRASVKEAETVMSGIQNEVSTGRLLTQETSEMFNKILNFNTDISAKLQNVSSSSEEISAGVEETTAMIVTLSSSAKEILGGYEAIVENVENQQATLGTIGNMSKQLTDTSEQLEEEVSKFNK</sequence>
<keyword evidence="2" id="KW-1003">Cell membrane</keyword>
<dbReference type="RefSeq" id="WP_241371084.1">
    <property type="nucleotide sequence ID" value="NZ_JAKZFC010000012.1"/>
</dbReference>
<comment type="caution">
    <text evidence="10">The sequence shown here is derived from an EMBL/GenBank/DDBJ whole genome shotgun (WGS) entry which is preliminary data.</text>
</comment>
<gene>
    <name evidence="10" type="ORF">LZ480_18805</name>
</gene>
<evidence type="ECO:0000256" key="1">
    <source>
        <dbReference type="ARBA" id="ARBA00004236"/>
    </source>
</evidence>
<dbReference type="InterPro" id="IPR004089">
    <property type="entry name" value="MCPsignal_dom"/>
</dbReference>
<comment type="similarity">
    <text evidence="5">Belongs to the methyl-accepting chemotaxis (MCP) protein family.</text>
</comment>
<dbReference type="Proteomes" id="UP001316087">
    <property type="component" value="Unassembled WGS sequence"/>
</dbReference>
<dbReference type="Gene3D" id="6.10.340.10">
    <property type="match status" value="1"/>
</dbReference>
<dbReference type="SMART" id="SM00283">
    <property type="entry name" value="MA"/>
    <property type="match status" value="1"/>
</dbReference>
<keyword evidence="7" id="KW-0812">Transmembrane</keyword>
<feature type="domain" description="HAMP" evidence="9">
    <location>
        <begin position="225"/>
        <end position="276"/>
    </location>
</feature>
<accession>A0ABS9UHT6</accession>
<evidence type="ECO:0000256" key="2">
    <source>
        <dbReference type="ARBA" id="ARBA00022475"/>
    </source>
</evidence>
<feature type="transmembrane region" description="Helical" evidence="7">
    <location>
        <begin position="201"/>
        <end position="224"/>
    </location>
</feature>
<dbReference type="SUPFAM" id="SSF58104">
    <property type="entry name" value="Methyl-accepting chemotaxis protein (MCP) signaling domain"/>
    <property type="match status" value="1"/>
</dbReference>
<keyword evidence="11" id="KW-1185">Reference proteome</keyword>
<dbReference type="PANTHER" id="PTHR32089">
    <property type="entry name" value="METHYL-ACCEPTING CHEMOTAXIS PROTEIN MCPB"/>
    <property type="match status" value="1"/>
</dbReference>
<keyword evidence="4 6" id="KW-0807">Transducer</keyword>
<evidence type="ECO:0000256" key="5">
    <source>
        <dbReference type="ARBA" id="ARBA00029447"/>
    </source>
</evidence>
<dbReference type="SMART" id="SM00304">
    <property type="entry name" value="HAMP"/>
    <property type="match status" value="1"/>
</dbReference>
<dbReference type="EMBL" id="JAKZFC010000012">
    <property type="protein sequence ID" value="MCH7323924.1"/>
    <property type="molecule type" value="Genomic_DNA"/>
</dbReference>
<dbReference type="Pfam" id="PF00672">
    <property type="entry name" value="HAMP"/>
    <property type="match status" value="1"/>
</dbReference>
<dbReference type="Gene3D" id="1.10.287.950">
    <property type="entry name" value="Methyl-accepting chemotaxis protein"/>
    <property type="match status" value="1"/>
</dbReference>
<dbReference type="PROSITE" id="PS50111">
    <property type="entry name" value="CHEMOTAXIS_TRANSDUC_2"/>
    <property type="match status" value="1"/>
</dbReference>
<evidence type="ECO:0000256" key="3">
    <source>
        <dbReference type="ARBA" id="ARBA00023136"/>
    </source>
</evidence>
<dbReference type="InterPro" id="IPR003660">
    <property type="entry name" value="HAMP_dom"/>
</dbReference>
<keyword evidence="7" id="KW-1133">Transmembrane helix</keyword>
<proteinExistence type="inferred from homology"/>
<dbReference type="CDD" id="cd06225">
    <property type="entry name" value="HAMP"/>
    <property type="match status" value="1"/>
</dbReference>
<reference evidence="10 11" key="1">
    <citation type="submission" date="2022-03" db="EMBL/GenBank/DDBJ databases">
        <authorList>
            <person name="Jo J.-H."/>
            <person name="Im W.-T."/>
        </authorList>
    </citation>
    <scope>NUCLEOTIDE SEQUENCE [LARGE SCALE GENOMIC DNA]</scope>
    <source>
        <strain evidence="10 11">MA9</strain>
    </source>
</reference>
<evidence type="ECO:0000259" key="8">
    <source>
        <dbReference type="PROSITE" id="PS50111"/>
    </source>
</evidence>
<dbReference type="PROSITE" id="PS50885">
    <property type="entry name" value="HAMP"/>
    <property type="match status" value="1"/>
</dbReference>
<evidence type="ECO:0000313" key="10">
    <source>
        <dbReference type="EMBL" id="MCH7323924.1"/>
    </source>
</evidence>
<dbReference type="Pfam" id="PF00015">
    <property type="entry name" value="MCPsignal"/>
    <property type="match status" value="1"/>
</dbReference>
<evidence type="ECO:0000259" key="9">
    <source>
        <dbReference type="PROSITE" id="PS50885"/>
    </source>
</evidence>
<name>A0ABS9UHT6_9BACL</name>
<feature type="domain" description="Methyl-accepting transducer" evidence="8">
    <location>
        <begin position="295"/>
        <end position="531"/>
    </location>
</feature>